<evidence type="ECO:0008006" key="3">
    <source>
        <dbReference type="Google" id="ProtNLM"/>
    </source>
</evidence>
<proteinExistence type="predicted"/>
<reference evidence="1 2" key="1">
    <citation type="journal article" date="2015" name="Genome Biol. Evol.">
        <title>The genome of winter moth (Operophtera brumata) provides a genomic perspective on sexual dimorphism and phenology.</title>
        <authorList>
            <person name="Derks M.F."/>
            <person name="Smit S."/>
            <person name="Salis L."/>
            <person name="Schijlen E."/>
            <person name="Bossers A."/>
            <person name="Mateman C."/>
            <person name="Pijl A.S."/>
            <person name="de Ridder D."/>
            <person name="Groenen M.A."/>
            <person name="Visser M.E."/>
            <person name="Megens H.J."/>
        </authorList>
    </citation>
    <scope>NUCLEOTIDE SEQUENCE [LARGE SCALE GENOMIC DNA]</scope>
    <source>
        <strain evidence="1">WM2013NL</strain>
        <tissue evidence="1">Head and thorax</tissue>
    </source>
</reference>
<dbReference type="EMBL" id="JTDY01003103">
    <property type="protein sequence ID" value="KOB70152.1"/>
    <property type="molecule type" value="Genomic_DNA"/>
</dbReference>
<name>A0A0L7L3X6_OPEBR</name>
<comment type="caution">
    <text evidence="1">The sequence shown here is derived from an EMBL/GenBank/DDBJ whole genome shotgun (WGS) entry which is preliminary data.</text>
</comment>
<organism evidence="1 2">
    <name type="scientific">Operophtera brumata</name>
    <name type="common">Winter moth</name>
    <name type="synonym">Phalaena brumata</name>
    <dbReference type="NCBI Taxonomy" id="104452"/>
    <lineage>
        <taxon>Eukaryota</taxon>
        <taxon>Metazoa</taxon>
        <taxon>Ecdysozoa</taxon>
        <taxon>Arthropoda</taxon>
        <taxon>Hexapoda</taxon>
        <taxon>Insecta</taxon>
        <taxon>Pterygota</taxon>
        <taxon>Neoptera</taxon>
        <taxon>Endopterygota</taxon>
        <taxon>Lepidoptera</taxon>
        <taxon>Glossata</taxon>
        <taxon>Ditrysia</taxon>
        <taxon>Geometroidea</taxon>
        <taxon>Geometridae</taxon>
        <taxon>Larentiinae</taxon>
        <taxon>Operophtera</taxon>
    </lineage>
</organism>
<evidence type="ECO:0000313" key="1">
    <source>
        <dbReference type="EMBL" id="KOB70152.1"/>
    </source>
</evidence>
<accession>A0A0L7L3X6</accession>
<gene>
    <name evidence="1" type="ORF">OBRU01_15786</name>
</gene>
<protein>
    <recommendedName>
        <fullName evidence="3">HTH psq-type domain-containing protein</fullName>
    </recommendedName>
</protein>
<dbReference type="Proteomes" id="UP000037510">
    <property type="component" value="Unassembled WGS sequence"/>
</dbReference>
<dbReference type="AlphaFoldDB" id="A0A0L7L3X6"/>
<keyword evidence="2" id="KW-1185">Reference proteome</keyword>
<sequence>MSIREVCRNYGIPRATIQDRIAGRVSDALRTRGPDPTLGIEGEKHVVDWLINLAKCGFPIKKTELLDTVQKKLKDTGMPNKFKDDLKGVLETPGFQAF</sequence>
<evidence type="ECO:0000313" key="2">
    <source>
        <dbReference type="Proteomes" id="UP000037510"/>
    </source>
</evidence>